<proteinExistence type="inferred from homology"/>
<dbReference type="Pfam" id="PF00528">
    <property type="entry name" value="BPD_transp_1"/>
    <property type="match status" value="1"/>
</dbReference>
<reference evidence="9 10" key="1">
    <citation type="submission" date="2024-03" db="EMBL/GenBank/DDBJ databases">
        <title>Human intestinal bacterial collection.</title>
        <authorList>
            <person name="Pauvert C."/>
            <person name="Hitch T.C.A."/>
            <person name="Clavel T."/>
        </authorList>
    </citation>
    <scope>NUCLEOTIDE SEQUENCE [LARGE SCALE GENOMIC DNA]</scope>
    <source>
        <strain evidence="9 10">CLA-JM-H11</strain>
    </source>
</reference>
<dbReference type="InterPro" id="IPR035906">
    <property type="entry name" value="MetI-like_sf"/>
</dbReference>
<comment type="caution">
    <text evidence="9">The sequence shown here is derived from an EMBL/GenBank/DDBJ whole genome shotgun (WGS) entry which is preliminary data.</text>
</comment>
<evidence type="ECO:0000256" key="5">
    <source>
        <dbReference type="ARBA" id="ARBA00022989"/>
    </source>
</evidence>
<evidence type="ECO:0000256" key="6">
    <source>
        <dbReference type="ARBA" id="ARBA00023136"/>
    </source>
</evidence>
<dbReference type="PANTHER" id="PTHR43005:SF1">
    <property type="entry name" value="SPERMIDINE_PUTRESCINE TRANSPORT SYSTEM PERMEASE PROTEIN"/>
    <property type="match status" value="1"/>
</dbReference>
<sequence length="299" mass="33751">MKGKNKLERREKSFNMLYVLPMAVVYVVLIIYPMLEVMRTSLYERKVNGDMLFVGLENFISFFENPDSAKIVLNTAIWVFGGTFAKLFLGFLMALILYKNFFGKKMITGVMLIPYAMPAAVSCMIWRLLYNPMFGHIGQLMRDLGLTNEAVNFLGNIKTSLLAVMIVNVWAVAPFCALNLLSSLYSIPKYIYEAASIDGASSWQQFWNITFPLMIPSLRTLGILIGIWGFNSFDVIYMMTTGGPANSSAILVNTVYDYAFRFNDRGYSSAVSVICFVILSVFALLYVRSAAREDDVSYE</sequence>
<protein>
    <submittedName>
        <fullName evidence="9">Sugar ABC transporter permease</fullName>
    </submittedName>
</protein>
<comment type="similarity">
    <text evidence="7">Belongs to the binding-protein-dependent transport system permease family.</text>
</comment>
<feature type="transmembrane region" description="Helical" evidence="7">
    <location>
        <begin position="110"/>
        <end position="130"/>
    </location>
</feature>
<dbReference type="Gene3D" id="1.10.3720.10">
    <property type="entry name" value="MetI-like"/>
    <property type="match status" value="1"/>
</dbReference>
<keyword evidence="3" id="KW-1003">Cell membrane</keyword>
<evidence type="ECO:0000259" key="8">
    <source>
        <dbReference type="PROSITE" id="PS50928"/>
    </source>
</evidence>
<feature type="transmembrane region" description="Helical" evidence="7">
    <location>
        <begin position="206"/>
        <end position="230"/>
    </location>
</feature>
<keyword evidence="6 7" id="KW-0472">Membrane</keyword>
<comment type="subcellular location">
    <subcellularLocation>
        <location evidence="1 7">Cell membrane</location>
        <topology evidence="1 7">Multi-pass membrane protein</topology>
    </subcellularLocation>
</comment>
<evidence type="ECO:0000256" key="7">
    <source>
        <dbReference type="RuleBase" id="RU363032"/>
    </source>
</evidence>
<dbReference type="SUPFAM" id="SSF161098">
    <property type="entry name" value="MetI-like"/>
    <property type="match status" value="1"/>
</dbReference>
<dbReference type="CDD" id="cd06261">
    <property type="entry name" value="TM_PBP2"/>
    <property type="match status" value="1"/>
</dbReference>
<organism evidence="9 10">
    <name type="scientific">Ruthenibacterium intestinale</name>
    <dbReference type="NCBI Taxonomy" id="3133163"/>
    <lineage>
        <taxon>Bacteria</taxon>
        <taxon>Bacillati</taxon>
        <taxon>Bacillota</taxon>
        <taxon>Clostridia</taxon>
        <taxon>Eubacteriales</taxon>
        <taxon>Oscillospiraceae</taxon>
        <taxon>Ruthenibacterium</taxon>
    </lineage>
</organism>
<feature type="transmembrane region" description="Helical" evidence="7">
    <location>
        <begin position="16"/>
        <end position="35"/>
    </location>
</feature>
<evidence type="ECO:0000256" key="3">
    <source>
        <dbReference type="ARBA" id="ARBA00022475"/>
    </source>
</evidence>
<name>A0ABV1GJB0_9FIRM</name>
<gene>
    <name evidence="9" type="ORF">WMO24_14480</name>
</gene>
<evidence type="ECO:0000256" key="2">
    <source>
        <dbReference type="ARBA" id="ARBA00022448"/>
    </source>
</evidence>
<dbReference type="PROSITE" id="PS50928">
    <property type="entry name" value="ABC_TM1"/>
    <property type="match status" value="1"/>
</dbReference>
<feature type="domain" description="ABC transmembrane type-1" evidence="8">
    <location>
        <begin position="72"/>
        <end position="286"/>
    </location>
</feature>
<evidence type="ECO:0000313" key="10">
    <source>
        <dbReference type="Proteomes" id="UP001477672"/>
    </source>
</evidence>
<dbReference type="EMBL" id="JBBMFA010000111">
    <property type="protein sequence ID" value="MEQ2521623.1"/>
    <property type="molecule type" value="Genomic_DNA"/>
</dbReference>
<accession>A0ABV1GJB0</accession>
<keyword evidence="4 7" id="KW-0812">Transmembrane</keyword>
<dbReference type="Proteomes" id="UP001477672">
    <property type="component" value="Unassembled WGS sequence"/>
</dbReference>
<dbReference type="InterPro" id="IPR000515">
    <property type="entry name" value="MetI-like"/>
</dbReference>
<evidence type="ECO:0000313" key="9">
    <source>
        <dbReference type="EMBL" id="MEQ2521623.1"/>
    </source>
</evidence>
<evidence type="ECO:0000256" key="1">
    <source>
        <dbReference type="ARBA" id="ARBA00004651"/>
    </source>
</evidence>
<keyword evidence="2 7" id="KW-0813">Transport</keyword>
<feature type="transmembrane region" description="Helical" evidence="7">
    <location>
        <begin position="267"/>
        <end position="287"/>
    </location>
</feature>
<keyword evidence="5 7" id="KW-1133">Transmembrane helix</keyword>
<feature type="transmembrane region" description="Helical" evidence="7">
    <location>
        <begin position="161"/>
        <end position="185"/>
    </location>
</feature>
<keyword evidence="10" id="KW-1185">Reference proteome</keyword>
<feature type="transmembrane region" description="Helical" evidence="7">
    <location>
        <begin position="76"/>
        <end position="98"/>
    </location>
</feature>
<dbReference type="PANTHER" id="PTHR43005">
    <property type="entry name" value="BLR7065 PROTEIN"/>
    <property type="match status" value="1"/>
</dbReference>
<dbReference type="RefSeq" id="WP_349217084.1">
    <property type="nucleotide sequence ID" value="NZ_JBBMFA010000111.1"/>
</dbReference>
<evidence type="ECO:0000256" key="4">
    <source>
        <dbReference type="ARBA" id="ARBA00022692"/>
    </source>
</evidence>